<comment type="catalytic activity">
    <reaction evidence="12">
        <text>hydrogencarbonate + L-glutamine + 2 ATP + H2O = carbamoyl phosphate + L-glutamate + 2 ADP + phosphate + 2 H(+)</text>
        <dbReference type="Rhea" id="RHEA:18633"/>
        <dbReference type="ChEBI" id="CHEBI:15377"/>
        <dbReference type="ChEBI" id="CHEBI:15378"/>
        <dbReference type="ChEBI" id="CHEBI:17544"/>
        <dbReference type="ChEBI" id="CHEBI:29985"/>
        <dbReference type="ChEBI" id="CHEBI:30616"/>
        <dbReference type="ChEBI" id="CHEBI:43474"/>
        <dbReference type="ChEBI" id="CHEBI:58228"/>
        <dbReference type="ChEBI" id="CHEBI:58359"/>
        <dbReference type="ChEBI" id="CHEBI:456216"/>
        <dbReference type="EC" id="6.3.5.5"/>
    </reaction>
</comment>
<evidence type="ECO:0000256" key="6">
    <source>
        <dbReference type="ARBA" id="ARBA00022605"/>
    </source>
</evidence>
<dbReference type="GO" id="GO:0006893">
    <property type="term" value="P:Golgi to plasma membrane transport"/>
    <property type="evidence" value="ECO:0007669"/>
    <property type="project" value="TreeGrafter"/>
</dbReference>
<dbReference type="PROSITE" id="PS51273">
    <property type="entry name" value="GATASE_TYPE_1"/>
    <property type="match status" value="1"/>
</dbReference>
<dbReference type="InterPro" id="IPR006274">
    <property type="entry name" value="CarbamoylP_synth_ssu"/>
</dbReference>
<evidence type="ECO:0000256" key="10">
    <source>
        <dbReference type="ARBA" id="ARBA00044168"/>
    </source>
</evidence>
<keyword evidence="18" id="KW-1185">Reference proteome</keyword>
<evidence type="ECO:0000256" key="1">
    <source>
        <dbReference type="ARBA" id="ARBA00005077"/>
    </source>
</evidence>
<dbReference type="InterPro" id="IPR035686">
    <property type="entry name" value="CPSase_GATase1"/>
</dbReference>
<evidence type="ECO:0000256" key="14">
    <source>
        <dbReference type="ARBA" id="ARBA00057756"/>
    </source>
</evidence>
<dbReference type="Gene3D" id="1.10.167.10">
    <property type="entry name" value="Regulator of G-protein Signalling 4, domain 2"/>
    <property type="match status" value="1"/>
</dbReference>
<dbReference type="GO" id="GO:0006526">
    <property type="term" value="P:L-arginine biosynthetic process"/>
    <property type="evidence" value="ECO:0007669"/>
    <property type="project" value="UniProtKB-KW"/>
</dbReference>
<dbReference type="CDD" id="cd01744">
    <property type="entry name" value="GATase1_CPSase"/>
    <property type="match status" value="1"/>
</dbReference>
<evidence type="ECO:0000256" key="2">
    <source>
        <dbReference type="ARBA" id="ARBA00007800"/>
    </source>
</evidence>
<sequence>MITQTSIPEVKEDAIGYALNERKQKLSQFLDLGPPDLITMVKYMSSSGANSNSTTNNNTSSSNVTNNYNNTEIETVDPNNMLNNLHLHDKLKGELGTFFYSLGCDTSDPTSIAIFLKQIADIIVEQPQVWFGKRKNFQVARISLSTWNTFRKCDMNVIVHIPGTVQLFILQANGEQLHVKPNSPESELIWAETFISGVVRSMMLMKDNYEDGELQNLVETLIVNPMTSGEIDSVVDLFIDLFPLVYENGILLGGPCTVINVSRTNNYLIETLIELVNITHSVDKCRKMLETLMKTYPEAIIVLIRVLLDNDYEIDAMKLLHDQLMQIENIPNNVINAAGPLFPLDYRSELLCVQVKFLIDVKKDFKLANMLAQTAVNCAPSEFEPWYLLSKSYIKLNDIENSLLSLNACPMVSLKEKYILKRVVPFQSDSSLHLPLPMDAVLEGVTSLNPQDIQQEHKNADPALINLAASGLKATFPLAYKLLTDIVQLTGWENLLKIRSKLFVMEDEYQSSTEDIYNASGRNESNIAIKSESGSSTDISSSLLRAKRLCERWLDNLFMLLYEDLKTYTLWQGEQVYFEAQNSSYHKLTFEWELYGLCARRLGHLPEAALAFEKGLSQRFSSLAAKKLLEYYVNERNRIRQLSNLSNSNMTSGQIMLKINELDQKIIDLIVKICCWNHRWYVEFSRQLIMCTGVVIEDLGLTKVSNEIAAKYPESVSSMDENFEEIQRERLPTLYEVLIQKTSSPVDLWTFYTYLSQFPYAINYLDFWIDLMTHTRLCKDYINIVRRSLSVIDNENESTQSVTTSVLMNRLMESDEPETPYGNTNGNKVSRWLEEWGRNEGLNISDNNLPRLMDAFIQSRGIAGQNGTPYISSKQLLSNAIHLVRTYIESDKTSERYLTNIPDSLRQELVVSVIDNQGYDPEIFHELKDITYQFLEIDCFPKFLSQVALHNLHDEISDWRFRRIGSRNGNLNEDNTVEKKYPRREYAGSKSPFSNFTKLSRITLGFIWLWIGFWIGYTLIFLNYSRAIRVTTVVPFLFGVYYIVSGLYQVDIVYSCFGVTQRIMYNSSDGPNGYVAETNEKDDERVPWIFHFLGGRDRLIPIKHPFIKQLLVRRGCWCGLIVFVWTACFTMSKAIFSIQNGPTFEGISFGADKCVAGEAVFTTSLVGYPESMTDPSYRGQILVFTQPLIGNYGVPSGTARDEFNLLKYFESPHIHVVGIVVAEYAYQYSHWTAVESLANWCQREGVAAITGVDTRAVVQYLREQGSSLARITIGDKQPLEYFDPMDTHLVKQVTTKQPFHVPAIVKNPSANIALIDCGVKENIIRCLVRRGANVTVFPFDYPIQDIAQQFDGVFLSNGPGNPQMCTDTISNLKVLLKDATLYDMPIFGICLGHQLLALASGAKTLKMKYGNRAHNIPAMDLTTGQCHITSQNHGYAVDPSTLPADQWKPYFVNLNDNSNEGMIHLKRPIFSTQFHPEAKGGPLDTDILFDKFFENIQEYKQKRVDSIREKKSSQINKLSDVSKQFNESLAKERVLV</sequence>
<dbReference type="InterPro" id="IPR016137">
    <property type="entry name" value="RGS"/>
</dbReference>
<dbReference type="SMART" id="SM01097">
    <property type="entry name" value="CPSase_sm_chain"/>
    <property type="match status" value="1"/>
</dbReference>
<dbReference type="InterPro" id="IPR044926">
    <property type="entry name" value="RGS_subdomain_2"/>
</dbReference>
<evidence type="ECO:0000313" key="18">
    <source>
        <dbReference type="Proteomes" id="UP001306508"/>
    </source>
</evidence>
<keyword evidence="4" id="KW-0055">Arginine biosynthesis</keyword>
<keyword evidence="15" id="KW-0812">Transmembrane</keyword>
<dbReference type="PRINTS" id="PR00099">
    <property type="entry name" value="CPSGATASE"/>
</dbReference>
<evidence type="ECO:0000259" key="16">
    <source>
        <dbReference type="PROSITE" id="PS50132"/>
    </source>
</evidence>
<dbReference type="NCBIfam" id="TIGR01368">
    <property type="entry name" value="CPSaseIIsmall"/>
    <property type="match status" value="1"/>
</dbReference>
<dbReference type="Pfam" id="PF00988">
    <property type="entry name" value="CPSase_sm_chain"/>
    <property type="match status" value="1"/>
</dbReference>
<dbReference type="PANTHER" id="PTHR31975:SF1">
    <property type="entry name" value="BUD SITE SELECTION PROTEIN 7-RELATED"/>
    <property type="match status" value="1"/>
</dbReference>
<dbReference type="HAMAP" id="MF_01209">
    <property type="entry name" value="CPSase_S_chain"/>
    <property type="match status" value="1"/>
</dbReference>
<comment type="similarity">
    <text evidence="2">Belongs to the CarA family.</text>
</comment>
<comment type="function">
    <text evidence="14">Small subunit of the arginine-specific carbamoyl phosphate synthase (CPSase). CPSase catalyzes the formation of carbamoyl phosphate from the ammonia moiety of glutamine, carbonate, and phosphate donated by ATP, constituting the first step of 2 biosynthetic pathways, one leading to arginine and/or urea and the other to pyrimidine nucleotides. The small subunit (glutamine amidotransferase) binds and cleaves glutamine to supply the large subunit with the substrate ammonia.</text>
</comment>
<evidence type="ECO:0000256" key="9">
    <source>
        <dbReference type="ARBA" id="ARBA00044031"/>
    </source>
</evidence>
<keyword evidence="6" id="KW-0028">Amino-acid biosynthesis</keyword>
<dbReference type="InterPro" id="IPR036305">
    <property type="entry name" value="RGS_sf"/>
</dbReference>
<dbReference type="SMART" id="SM00315">
    <property type="entry name" value="RGS"/>
    <property type="match status" value="1"/>
</dbReference>
<dbReference type="InterPro" id="IPR017926">
    <property type="entry name" value="GATASE"/>
</dbReference>
<dbReference type="PROSITE" id="PS50132">
    <property type="entry name" value="RGS"/>
    <property type="match status" value="1"/>
</dbReference>
<dbReference type="GO" id="GO:0006541">
    <property type="term" value="P:glutamine metabolic process"/>
    <property type="evidence" value="ECO:0007669"/>
    <property type="project" value="InterPro"/>
</dbReference>
<reference evidence="18" key="1">
    <citation type="submission" date="2023-07" db="EMBL/GenBank/DDBJ databases">
        <title>A draft genome of Kazachstania heterogenica Y-27499.</title>
        <authorList>
            <person name="Donic C."/>
            <person name="Kralova J.S."/>
            <person name="Fidel L."/>
            <person name="Ben-Dor S."/>
            <person name="Jung S."/>
        </authorList>
    </citation>
    <scope>NUCLEOTIDE SEQUENCE [LARGE SCALE GENOMIC DNA]</scope>
    <source>
        <strain evidence="18">Y27499</strain>
    </source>
</reference>
<dbReference type="GO" id="GO:0004088">
    <property type="term" value="F:carbamoyl-phosphate synthase (glutamine-hydrolyzing) activity"/>
    <property type="evidence" value="ECO:0007669"/>
    <property type="project" value="UniProtKB-EC"/>
</dbReference>
<dbReference type="InterPro" id="IPR002474">
    <property type="entry name" value="CarbamoylP_synth_ssu_N"/>
</dbReference>
<dbReference type="Pfam" id="PF00117">
    <property type="entry name" value="GATase"/>
    <property type="match status" value="1"/>
</dbReference>
<keyword evidence="5" id="KW-0436">Ligase</keyword>
<dbReference type="InterPro" id="IPR029062">
    <property type="entry name" value="Class_I_gatase-like"/>
</dbReference>
<dbReference type="GO" id="GO:0034044">
    <property type="term" value="C:exomer complex"/>
    <property type="evidence" value="ECO:0007669"/>
    <property type="project" value="TreeGrafter"/>
</dbReference>
<evidence type="ECO:0000256" key="5">
    <source>
        <dbReference type="ARBA" id="ARBA00022598"/>
    </source>
</evidence>
<comment type="pathway">
    <text evidence="1">Amino-acid biosynthesis; L-arginine biosynthesis; carbamoyl phosphate from bicarbonate: step 1/1.</text>
</comment>
<feature type="domain" description="RGS" evidence="16">
    <location>
        <begin position="873"/>
        <end position="953"/>
    </location>
</feature>
<evidence type="ECO:0000256" key="13">
    <source>
        <dbReference type="ARBA" id="ARBA00049285"/>
    </source>
</evidence>
<accession>A0AAN7WM62</accession>
<dbReference type="InterPro" id="IPR036480">
    <property type="entry name" value="CarbP_synth_ssu_N_sf"/>
</dbReference>
<dbReference type="GO" id="GO:0006207">
    <property type="term" value="P:'de novo' pyrimidine nucleobase biosynthetic process"/>
    <property type="evidence" value="ECO:0007669"/>
    <property type="project" value="InterPro"/>
</dbReference>
<keyword evidence="8" id="KW-0067">ATP-binding</keyword>
<evidence type="ECO:0000256" key="11">
    <source>
        <dbReference type="ARBA" id="ARBA00044340"/>
    </source>
</evidence>
<dbReference type="InterPro" id="IPR011990">
    <property type="entry name" value="TPR-like_helical_dom_sf"/>
</dbReference>
<keyword evidence="15" id="KW-0472">Membrane</keyword>
<dbReference type="NCBIfam" id="NF009475">
    <property type="entry name" value="PRK12838.1"/>
    <property type="match status" value="1"/>
</dbReference>
<dbReference type="EC" id="6.3.5.5" evidence="3"/>
<evidence type="ECO:0000256" key="15">
    <source>
        <dbReference type="SAM" id="Phobius"/>
    </source>
</evidence>
<dbReference type="FunFam" id="3.50.30.20:FF:000003">
    <property type="entry name" value="Carbamoyl-phosphate synthase arginine-specific small chain"/>
    <property type="match status" value="1"/>
</dbReference>
<evidence type="ECO:0000313" key="17">
    <source>
        <dbReference type="EMBL" id="KAK5780190.1"/>
    </source>
</evidence>
<evidence type="ECO:0000256" key="7">
    <source>
        <dbReference type="ARBA" id="ARBA00022741"/>
    </source>
</evidence>
<keyword evidence="15" id="KW-1133">Transmembrane helix</keyword>
<protein>
    <recommendedName>
        <fullName evidence="10">Carbamoyl phosphate synthase arginine-specific small chain</fullName>
        <ecNumber evidence="3">6.3.5.5</ecNumber>
    </recommendedName>
    <alternativeName>
        <fullName evidence="11">Arginine-specific carbamoyl phosphate synthetase, glutamine chain</fullName>
    </alternativeName>
</protein>
<dbReference type="Gene3D" id="3.40.50.880">
    <property type="match status" value="1"/>
</dbReference>
<comment type="subunit">
    <text evidence="9">Heterodimer composed of 2 chains; the small (or glutamine) chain promotes the hydrolysis of glutamine to ammonia, which is used by the large (or ammonia) chain to synthesize carbamoyl phosphate.</text>
</comment>
<dbReference type="SUPFAM" id="SSF52317">
    <property type="entry name" value="Class I glutamine amidotransferase-like"/>
    <property type="match status" value="1"/>
</dbReference>
<dbReference type="Gene3D" id="1.25.40.10">
    <property type="entry name" value="Tetratricopeptide repeat domain"/>
    <property type="match status" value="1"/>
</dbReference>
<gene>
    <name evidence="17" type="ORF">RI543_002734</name>
</gene>
<organism evidence="17 18">
    <name type="scientific">Arxiozyma heterogenica</name>
    <dbReference type="NCBI Taxonomy" id="278026"/>
    <lineage>
        <taxon>Eukaryota</taxon>
        <taxon>Fungi</taxon>
        <taxon>Dikarya</taxon>
        <taxon>Ascomycota</taxon>
        <taxon>Saccharomycotina</taxon>
        <taxon>Saccharomycetes</taxon>
        <taxon>Saccharomycetales</taxon>
        <taxon>Saccharomycetaceae</taxon>
        <taxon>Arxiozyma</taxon>
    </lineage>
</organism>
<name>A0AAN7WM62_9SACH</name>
<keyword evidence="7" id="KW-0547">Nucleotide-binding</keyword>
<dbReference type="EMBL" id="JAWIZZ010000045">
    <property type="protein sequence ID" value="KAK5780190.1"/>
    <property type="molecule type" value="Genomic_DNA"/>
</dbReference>
<dbReference type="Gene3D" id="3.50.30.20">
    <property type="entry name" value="Carbamoyl-phosphate synthase small subunit, N-terminal domain"/>
    <property type="match status" value="1"/>
</dbReference>
<dbReference type="SUPFAM" id="SSF52021">
    <property type="entry name" value="Carbamoyl phosphate synthetase, small subunit N-terminal domain"/>
    <property type="match status" value="1"/>
</dbReference>
<feature type="transmembrane region" description="Helical" evidence="15">
    <location>
        <begin position="1027"/>
        <end position="1048"/>
    </location>
</feature>
<dbReference type="PANTHER" id="PTHR31975">
    <property type="entry name" value="BUD SITE SELECTION PROTEIN 7-RELATED"/>
    <property type="match status" value="1"/>
</dbReference>
<evidence type="ECO:0000256" key="4">
    <source>
        <dbReference type="ARBA" id="ARBA00022571"/>
    </source>
</evidence>
<dbReference type="InterPro" id="IPR015374">
    <property type="entry name" value="ChAPs"/>
</dbReference>
<dbReference type="GO" id="GO:0005524">
    <property type="term" value="F:ATP binding"/>
    <property type="evidence" value="ECO:0007669"/>
    <property type="project" value="UniProtKB-KW"/>
</dbReference>
<dbReference type="SUPFAM" id="SSF48097">
    <property type="entry name" value="Regulator of G-protein signaling, RGS"/>
    <property type="match status" value="1"/>
</dbReference>
<evidence type="ECO:0000256" key="8">
    <source>
        <dbReference type="ARBA" id="ARBA00022840"/>
    </source>
</evidence>
<comment type="catalytic activity">
    <reaction evidence="13">
        <text>L-glutamine + H2O = L-glutamate + NH4(+)</text>
        <dbReference type="Rhea" id="RHEA:15889"/>
        <dbReference type="ChEBI" id="CHEBI:15377"/>
        <dbReference type="ChEBI" id="CHEBI:28938"/>
        <dbReference type="ChEBI" id="CHEBI:29985"/>
        <dbReference type="ChEBI" id="CHEBI:58359"/>
    </reaction>
</comment>
<evidence type="ECO:0000256" key="12">
    <source>
        <dbReference type="ARBA" id="ARBA00048816"/>
    </source>
</evidence>
<comment type="caution">
    <text evidence="17">The sequence shown here is derived from an EMBL/GenBank/DDBJ whole genome shotgun (WGS) entry which is preliminary data.</text>
</comment>
<feature type="transmembrane region" description="Helical" evidence="15">
    <location>
        <begin position="999"/>
        <end position="1020"/>
    </location>
</feature>
<dbReference type="FunFam" id="3.40.50.880:FF:000016">
    <property type="entry name" value="Carbamoyl-phosphate synthase arginine-specific small chain"/>
    <property type="match status" value="1"/>
</dbReference>
<proteinExistence type="inferred from homology"/>
<dbReference type="PRINTS" id="PR00096">
    <property type="entry name" value="GATASE"/>
</dbReference>
<evidence type="ECO:0000256" key="3">
    <source>
        <dbReference type="ARBA" id="ARBA00012738"/>
    </source>
</evidence>
<dbReference type="Pfam" id="PF09295">
    <property type="entry name" value="ChAPs"/>
    <property type="match status" value="1"/>
</dbReference>
<dbReference type="Proteomes" id="UP001306508">
    <property type="component" value="Unassembled WGS sequence"/>
</dbReference>